<dbReference type="PIRSF" id="PIRSF012535">
    <property type="entry name" value="UCP012535"/>
    <property type="match status" value="1"/>
</dbReference>
<sequence length="529" mass="59128">MFSAQTLAYEKTGSFSKIVTDYLAGAPALAPFYRYSPDLEGIRAALEARKAAPQHRATLVAALRDQYKSVAASPEVAQSIEALLDENTFTVTTAHQPNLLSGPLYFLYKILHAIRLAATLREQLPGYNFVPVFYMGSEDADLEELNHFSIEGKRYTWSTKQTGAVGRMTIDKEISGLLKGVEGQLSGLPEGGALLSLLRSCFQEGCSIQEATFSLVHALFARFGLVTLIADDARLKALMGPVFATDLFQQQSSTIVSDTSARLQEHYNMQAHPRAINLFYLKDDIRARIEQRGDRYQVLQTDISFSESELRTELEEHPERFSPNVILRGLYQETILPNVAFIGGGGELAYWLQLNDLFTHYGVPFPVLVLRNSFLLLGAGQKERADALGLDAEALFLPVLEQVNRHLARSGQQPRLNGEVQELGALFEKLRASAAAVDSTLDQHVAALRTRSLHLVNELEKKMQRAARRREAATQRQLEHLKQQLFPKGGLQERVENFSTFYARYGDAFIDALYRHSGALEQQFTILYP</sequence>
<keyword evidence="2" id="KW-0175">Coiled coil</keyword>
<protein>
    <recommendedName>
        <fullName evidence="2">Putative cysteine ligase BshC</fullName>
        <ecNumber evidence="2">6.-.-.-</ecNumber>
    </recommendedName>
</protein>
<keyword evidence="1 2" id="KW-0436">Ligase</keyword>
<dbReference type="Pfam" id="PF24850">
    <property type="entry name" value="CC_BshC"/>
    <property type="match status" value="1"/>
</dbReference>
<dbReference type="SUPFAM" id="SSF58113">
    <property type="entry name" value="Apolipoprotein A-I"/>
    <property type="match status" value="1"/>
</dbReference>
<dbReference type="HAMAP" id="MF_01867">
    <property type="entry name" value="BshC"/>
    <property type="match status" value="1"/>
</dbReference>
<name>A0ABP8GEQ7_9BACT</name>
<accession>A0ABP8GEQ7</accession>
<proteinExistence type="inferred from homology"/>
<evidence type="ECO:0000313" key="5">
    <source>
        <dbReference type="EMBL" id="GAA4322746.1"/>
    </source>
</evidence>
<evidence type="ECO:0000256" key="2">
    <source>
        <dbReference type="HAMAP-Rule" id="MF_01867"/>
    </source>
</evidence>
<evidence type="ECO:0000259" key="4">
    <source>
        <dbReference type="Pfam" id="PF24850"/>
    </source>
</evidence>
<feature type="coiled-coil region" evidence="2">
    <location>
        <begin position="456"/>
        <end position="484"/>
    </location>
</feature>
<dbReference type="InterPro" id="IPR055398">
    <property type="entry name" value="Rossmann-like_BshC"/>
</dbReference>
<dbReference type="InterPro" id="IPR011199">
    <property type="entry name" value="Bacillithiol_biosynth_BshC"/>
</dbReference>
<comment type="similarity">
    <text evidence="2">Belongs to the BshC family.</text>
</comment>
<feature type="domain" description="Bacillithiol biosynthesis BshC C-terminal coiled-coil" evidence="4">
    <location>
        <begin position="375"/>
        <end position="528"/>
    </location>
</feature>
<dbReference type="NCBIfam" id="TIGR03998">
    <property type="entry name" value="thiol_BshC"/>
    <property type="match status" value="1"/>
</dbReference>
<evidence type="ECO:0000259" key="3">
    <source>
        <dbReference type="Pfam" id="PF10079"/>
    </source>
</evidence>
<keyword evidence="6" id="KW-1185">Reference proteome</keyword>
<evidence type="ECO:0000313" key="6">
    <source>
        <dbReference type="Proteomes" id="UP001501725"/>
    </source>
</evidence>
<evidence type="ECO:0000256" key="1">
    <source>
        <dbReference type="ARBA" id="ARBA00022598"/>
    </source>
</evidence>
<comment type="caution">
    <text evidence="5">The sequence shown here is derived from an EMBL/GenBank/DDBJ whole genome shotgun (WGS) entry which is preliminary data.</text>
</comment>
<dbReference type="EC" id="6.-.-.-" evidence="2"/>
<dbReference type="EMBL" id="BAABGY010000003">
    <property type="protein sequence ID" value="GAA4322746.1"/>
    <property type="molecule type" value="Genomic_DNA"/>
</dbReference>
<dbReference type="Pfam" id="PF10079">
    <property type="entry name" value="Rossmann-like_BshC"/>
    <property type="match status" value="1"/>
</dbReference>
<dbReference type="RefSeq" id="WP_345253761.1">
    <property type="nucleotide sequence ID" value="NZ_BAABGY010000003.1"/>
</dbReference>
<gene>
    <name evidence="2 5" type="primary">bshC</name>
    <name evidence="5" type="ORF">GCM10023184_09240</name>
</gene>
<reference evidence="6" key="1">
    <citation type="journal article" date="2019" name="Int. J. Syst. Evol. Microbiol.">
        <title>The Global Catalogue of Microorganisms (GCM) 10K type strain sequencing project: providing services to taxonomists for standard genome sequencing and annotation.</title>
        <authorList>
            <consortium name="The Broad Institute Genomics Platform"/>
            <consortium name="The Broad Institute Genome Sequencing Center for Infectious Disease"/>
            <person name="Wu L."/>
            <person name="Ma J."/>
        </authorList>
    </citation>
    <scope>NUCLEOTIDE SEQUENCE [LARGE SCALE GENOMIC DNA]</scope>
    <source>
        <strain evidence="6">JCM 17919</strain>
    </source>
</reference>
<organism evidence="5 6">
    <name type="scientific">Flaviaesturariibacter amylovorans</name>
    <dbReference type="NCBI Taxonomy" id="1084520"/>
    <lineage>
        <taxon>Bacteria</taxon>
        <taxon>Pseudomonadati</taxon>
        <taxon>Bacteroidota</taxon>
        <taxon>Chitinophagia</taxon>
        <taxon>Chitinophagales</taxon>
        <taxon>Chitinophagaceae</taxon>
        <taxon>Flaviaestuariibacter</taxon>
    </lineage>
</organism>
<dbReference type="InterPro" id="IPR055399">
    <property type="entry name" value="CC_BshC"/>
</dbReference>
<feature type="domain" description="Bacillithiol biosynthesis BshC N-terminal Rossmann-like" evidence="3">
    <location>
        <begin position="5"/>
        <end position="372"/>
    </location>
</feature>
<dbReference type="Proteomes" id="UP001501725">
    <property type="component" value="Unassembled WGS sequence"/>
</dbReference>